<keyword evidence="3" id="KW-0732">Signal</keyword>
<dbReference type="AlphaFoldDB" id="A0A852WVP1"/>
<keyword evidence="2" id="KW-0472">Membrane</keyword>
<protein>
    <submittedName>
        <fullName evidence="4">Uncharacterized protein</fullName>
    </submittedName>
</protein>
<organism evidence="4 5">
    <name type="scientific">Agromyces hippuratus</name>
    <dbReference type="NCBI Taxonomy" id="286438"/>
    <lineage>
        <taxon>Bacteria</taxon>
        <taxon>Bacillati</taxon>
        <taxon>Actinomycetota</taxon>
        <taxon>Actinomycetes</taxon>
        <taxon>Micrococcales</taxon>
        <taxon>Microbacteriaceae</taxon>
        <taxon>Agromyces</taxon>
    </lineage>
</organism>
<keyword evidence="2" id="KW-0812">Transmembrane</keyword>
<evidence type="ECO:0000313" key="5">
    <source>
        <dbReference type="Proteomes" id="UP000549066"/>
    </source>
</evidence>
<evidence type="ECO:0000256" key="3">
    <source>
        <dbReference type="SAM" id="SignalP"/>
    </source>
</evidence>
<feature type="signal peptide" evidence="3">
    <location>
        <begin position="1"/>
        <end position="40"/>
    </location>
</feature>
<dbReference type="Proteomes" id="UP000549066">
    <property type="component" value="Unassembled WGS sequence"/>
</dbReference>
<keyword evidence="5" id="KW-1185">Reference proteome</keyword>
<feature type="transmembrane region" description="Helical" evidence="2">
    <location>
        <begin position="434"/>
        <end position="454"/>
    </location>
</feature>
<evidence type="ECO:0000256" key="1">
    <source>
        <dbReference type="SAM" id="MobiDB-lite"/>
    </source>
</evidence>
<proteinExistence type="predicted"/>
<accession>A0A852WVP1</accession>
<dbReference type="RefSeq" id="WP_179552216.1">
    <property type="nucleotide sequence ID" value="NZ_JACCFI010000001.1"/>
</dbReference>
<reference evidence="4 5" key="1">
    <citation type="submission" date="2020-07" db="EMBL/GenBank/DDBJ databases">
        <title>Sequencing the genomes of 1000 actinobacteria strains.</title>
        <authorList>
            <person name="Klenk H.-P."/>
        </authorList>
    </citation>
    <scope>NUCLEOTIDE SEQUENCE [LARGE SCALE GENOMIC DNA]</scope>
    <source>
        <strain evidence="4 5">DSM 8598</strain>
    </source>
</reference>
<evidence type="ECO:0000313" key="4">
    <source>
        <dbReference type="EMBL" id="NYG22402.1"/>
    </source>
</evidence>
<name>A0A852WVP1_9MICO</name>
<sequence length="473" mass="46677">MATGGRQIVGTVRARWAARIAVVGAVALAMAIGSASAAHAAPSIVIDFDSPGYVVGPNSPAGQNGWTSTGTNFDFALDENTTFPASGLTDGRSLRVSNAVIPGTSFVRSPSVDSAGEPGVPGALGNTFSGGFTVASATGGIQDGLMLEVVLGAASRYGGVVHLRQTAAGLEIGSYWVPPDATSTANSSWRSAVFATVDPSVPHRIEVRAVFLEGETDVLDIFVDGELVSGCSGLTTWETFHALSGGSTTATVSDFSFRLTTSAPSPTGVGFEAGLPPAPATLGQGFLFADIGYGTSDTVLPGPDGGAAPAPTEPAPAPDFPLSVDPPTLDGPGQVAVSSSGFRPGEFVAATLFPEVAAAGWLQADSSGAVAGSVAVPEGTAIGTHQVQLTGAVSQCTALGEFEMLAPVLPSTPAAPSTPSGPALAESGSAPSTAITLSGVALVAGAGLVIAASARVGRRSRAGAVAAQSSSGT</sequence>
<feature type="region of interest" description="Disordered" evidence="1">
    <location>
        <begin position="410"/>
        <end position="429"/>
    </location>
</feature>
<dbReference type="EMBL" id="JACCFI010000001">
    <property type="protein sequence ID" value="NYG22402.1"/>
    <property type="molecule type" value="Genomic_DNA"/>
</dbReference>
<comment type="caution">
    <text evidence="4">The sequence shown here is derived from an EMBL/GenBank/DDBJ whole genome shotgun (WGS) entry which is preliminary data.</text>
</comment>
<gene>
    <name evidence="4" type="ORF">BJY17_003149</name>
</gene>
<feature type="compositionally biased region" description="Low complexity" evidence="1">
    <location>
        <begin position="410"/>
        <end position="425"/>
    </location>
</feature>
<keyword evidence="2" id="KW-1133">Transmembrane helix</keyword>
<evidence type="ECO:0000256" key="2">
    <source>
        <dbReference type="SAM" id="Phobius"/>
    </source>
</evidence>
<feature type="chain" id="PRO_5032650895" evidence="3">
    <location>
        <begin position="41"/>
        <end position="473"/>
    </location>
</feature>